<gene>
    <name evidence="2" type="ORF">ACFPA8_07880</name>
</gene>
<feature type="coiled-coil region" evidence="1">
    <location>
        <begin position="25"/>
        <end position="52"/>
    </location>
</feature>
<sequence>MSDTARGDRIEDLYHEGARDLATWVVDGEDENARLRTELEKTAQERDAAQQVSEARRKLLVDASAEAQDLRTRRDAAVGALRETDKRNAELLAANKELTARVARLVAAVEDFAERGVIDIVRRIANGDLS</sequence>
<comment type="caution">
    <text evidence="2">The sequence shown here is derived from an EMBL/GenBank/DDBJ whole genome shotgun (WGS) entry which is preliminary data.</text>
</comment>
<accession>A0ABV9A2X7</accession>
<proteinExistence type="predicted"/>
<dbReference type="Proteomes" id="UP001595997">
    <property type="component" value="Unassembled WGS sequence"/>
</dbReference>
<evidence type="ECO:0000256" key="1">
    <source>
        <dbReference type="SAM" id="Coils"/>
    </source>
</evidence>
<dbReference type="EMBL" id="JBHSFH010000004">
    <property type="protein sequence ID" value="MFC4494050.1"/>
    <property type="molecule type" value="Genomic_DNA"/>
</dbReference>
<reference evidence="3" key="1">
    <citation type="journal article" date="2019" name="Int. J. Syst. Evol. Microbiol.">
        <title>The Global Catalogue of Microorganisms (GCM) 10K type strain sequencing project: providing services to taxonomists for standard genome sequencing and annotation.</title>
        <authorList>
            <consortium name="The Broad Institute Genomics Platform"/>
            <consortium name="The Broad Institute Genome Sequencing Center for Infectious Disease"/>
            <person name="Wu L."/>
            <person name="Ma J."/>
        </authorList>
    </citation>
    <scope>NUCLEOTIDE SEQUENCE [LARGE SCALE GENOMIC DNA]</scope>
    <source>
        <strain evidence="3">CGMCC 4.7357</strain>
    </source>
</reference>
<evidence type="ECO:0000313" key="3">
    <source>
        <dbReference type="Proteomes" id="UP001595997"/>
    </source>
</evidence>
<keyword evidence="1" id="KW-0175">Coiled coil</keyword>
<keyword evidence="3" id="KW-1185">Reference proteome</keyword>
<feature type="coiled-coil region" evidence="1">
    <location>
        <begin position="81"/>
        <end position="115"/>
    </location>
</feature>
<evidence type="ECO:0000313" key="2">
    <source>
        <dbReference type="EMBL" id="MFC4494050.1"/>
    </source>
</evidence>
<organism evidence="2 3">
    <name type="scientific">Streptomyces ovatisporus</name>
    <dbReference type="NCBI Taxonomy" id="1128682"/>
    <lineage>
        <taxon>Bacteria</taxon>
        <taxon>Bacillati</taxon>
        <taxon>Actinomycetota</taxon>
        <taxon>Actinomycetes</taxon>
        <taxon>Kitasatosporales</taxon>
        <taxon>Streptomycetaceae</taxon>
        <taxon>Streptomyces</taxon>
    </lineage>
</organism>
<name>A0ABV9A2X7_9ACTN</name>
<protein>
    <submittedName>
        <fullName evidence="2">Uncharacterized protein</fullName>
    </submittedName>
</protein>
<dbReference type="RefSeq" id="WP_386444302.1">
    <property type="nucleotide sequence ID" value="NZ_JBHSFH010000004.1"/>
</dbReference>